<keyword evidence="3" id="KW-1185">Reference proteome</keyword>
<evidence type="ECO:0000313" key="3">
    <source>
        <dbReference type="Proteomes" id="UP000027265"/>
    </source>
</evidence>
<evidence type="ECO:0000256" key="1">
    <source>
        <dbReference type="SAM" id="Phobius"/>
    </source>
</evidence>
<dbReference type="Proteomes" id="UP000027265">
    <property type="component" value="Unassembled WGS sequence"/>
</dbReference>
<accession>A0A067PSI0</accession>
<sequence length="423" mass="46763">MMLARTRAVACRRVATRRIGQRFQSTDASFQSSTASHVAAGMAGGVVVLTGGYVWYRSSGLNRLAEAAKTTQTYLDQAQQVVVEKAKNPSEALSYLRNVSKSYLGLVPGLAPYIDSTFDSFDELAEKHGDEVNAIARRGYDEIQAIVKERGKKADLETATKVMGVIQRQSRELQELAKKAGQDVFEPILEKHPEIKEKLGGGYQQLRDLAEKQGPEAQRIYDDTKKQVMEIFSKGFSQDAVSQASSLIQSKTSEVRKLGESSAQDAWKKAMDQARPYLEKLPEVRQQLEDNSGKLVSAAVAFSGGSSTQEIFEKVKSVAEAKGGVQKEKVDELKKFIMSKVDEAEERGSAGMEKGWQALETFIKTVPGGNEMLEKTPDVQVLIKLSQERGEEAKQLAQETYRDLLKVLEDKAQKAKRLAESTK</sequence>
<feature type="transmembrane region" description="Helical" evidence="1">
    <location>
        <begin position="35"/>
        <end position="56"/>
    </location>
</feature>
<gene>
    <name evidence="2" type="ORF">JAAARDRAFT_207184</name>
</gene>
<proteinExistence type="predicted"/>
<dbReference type="STRING" id="933084.A0A067PSI0"/>
<dbReference type="HOGENOM" id="CLU_033245_0_0_1"/>
<dbReference type="InParanoid" id="A0A067PSI0"/>
<organism evidence="2 3">
    <name type="scientific">Jaapia argillacea MUCL 33604</name>
    <dbReference type="NCBI Taxonomy" id="933084"/>
    <lineage>
        <taxon>Eukaryota</taxon>
        <taxon>Fungi</taxon>
        <taxon>Dikarya</taxon>
        <taxon>Basidiomycota</taxon>
        <taxon>Agaricomycotina</taxon>
        <taxon>Agaricomycetes</taxon>
        <taxon>Agaricomycetidae</taxon>
        <taxon>Jaapiales</taxon>
        <taxon>Jaapiaceae</taxon>
        <taxon>Jaapia</taxon>
    </lineage>
</organism>
<reference evidence="3" key="1">
    <citation type="journal article" date="2014" name="Proc. Natl. Acad. Sci. U.S.A.">
        <title>Extensive sampling of basidiomycete genomes demonstrates inadequacy of the white-rot/brown-rot paradigm for wood decay fungi.</title>
        <authorList>
            <person name="Riley R."/>
            <person name="Salamov A.A."/>
            <person name="Brown D.W."/>
            <person name="Nagy L.G."/>
            <person name="Floudas D."/>
            <person name="Held B.W."/>
            <person name="Levasseur A."/>
            <person name="Lombard V."/>
            <person name="Morin E."/>
            <person name="Otillar R."/>
            <person name="Lindquist E.A."/>
            <person name="Sun H."/>
            <person name="LaButti K.M."/>
            <person name="Schmutz J."/>
            <person name="Jabbour D."/>
            <person name="Luo H."/>
            <person name="Baker S.E."/>
            <person name="Pisabarro A.G."/>
            <person name="Walton J.D."/>
            <person name="Blanchette R.A."/>
            <person name="Henrissat B."/>
            <person name="Martin F."/>
            <person name="Cullen D."/>
            <person name="Hibbett D.S."/>
            <person name="Grigoriev I.V."/>
        </authorList>
    </citation>
    <scope>NUCLEOTIDE SEQUENCE [LARGE SCALE GENOMIC DNA]</scope>
    <source>
        <strain evidence="3">MUCL 33604</strain>
    </source>
</reference>
<dbReference type="EMBL" id="KL197719">
    <property type="protein sequence ID" value="KDQ57699.1"/>
    <property type="molecule type" value="Genomic_DNA"/>
</dbReference>
<keyword evidence="1" id="KW-0472">Membrane</keyword>
<evidence type="ECO:0000313" key="2">
    <source>
        <dbReference type="EMBL" id="KDQ57699.1"/>
    </source>
</evidence>
<keyword evidence="1" id="KW-0812">Transmembrane</keyword>
<dbReference type="AlphaFoldDB" id="A0A067PSI0"/>
<dbReference type="OrthoDB" id="3883941at2759"/>
<protein>
    <submittedName>
        <fullName evidence="2">Uncharacterized protein</fullName>
    </submittedName>
</protein>
<name>A0A067PSI0_9AGAM</name>
<keyword evidence="1" id="KW-1133">Transmembrane helix</keyword>